<keyword evidence="6" id="KW-1003">Cell membrane</keyword>
<dbReference type="InterPro" id="IPR050968">
    <property type="entry name" value="Cytochrome_c_oxidase_bac_sub4"/>
</dbReference>
<dbReference type="PANTHER" id="PTHR36835">
    <property type="entry name" value="CYTOCHROME BO(3) UBIQUINOL OXIDASE SUBUNIT 4"/>
    <property type="match status" value="1"/>
</dbReference>
<keyword evidence="7 17" id="KW-0812">Transmembrane</keyword>
<gene>
    <name evidence="18" type="ORF">RHAB15C_0000649</name>
</gene>
<dbReference type="Proteomes" id="UP000822862">
    <property type="component" value="Chromosome"/>
</dbReference>
<evidence type="ECO:0000256" key="7">
    <source>
        <dbReference type="ARBA" id="ARBA00022692"/>
    </source>
</evidence>
<dbReference type="PANTHER" id="PTHR36835:SF1">
    <property type="entry name" value="CYTOCHROME BO(3) UBIQUINOL OXIDASE SUBUNIT 4"/>
    <property type="match status" value="1"/>
</dbReference>
<evidence type="ECO:0000256" key="9">
    <source>
        <dbReference type="ARBA" id="ARBA00022989"/>
    </source>
</evidence>
<evidence type="ECO:0000256" key="11">
    <source>
        <dbReference type="ARBA" id="ARBA00023136"/>
    </source>
</evidence>
<evidence type="ECO:0000256" key="12">
    <source>
        <dbReference type="ARBA" id="ARBA00025694"/>
    </source>
</evidence>
<feature type="transmembrane region" description="Helical" evidence="17">
    <location>
        <begin position="12"/>
        <end position="30"/>
    </location>
</feature>
<reference evidence="18 19" key="2">
    <citation type="submission" date="2021-05" db="EMBL/GenBank/DDBJ databases">
        <title>Ecology and evolution of chlamydial symbionts of arthropods.</title>
        <authorList>
            <person name="Halter T."/>
            <person name="Sixt B.S."/>
            <person name="Toenshoff E.R."/>
            <person name="Koestlbacher S."/>
            <person name="Schulz F."/>
            <person name="Kostanjsek R."/>
            <person name="Collingro A."/>
            <person name="Hendrickx F."/>
            <person name="Horn M."/>
        </authorList>
    </citation>
    <scope>NUCLEOTIDE SEQUENCE [LARGE SCALE GENOMIC DNA]</scope>
    <source>
        <strain evidence="18 19">15C</strain>
    </source>
</reference>
<evidence type="ECO:0000313" key="18">
    <source>
        <dbReference type="EMBL" id="QZA58770.1"/>
    </source>
</evidence>
<keyword evidence="5" id="KW-0813">Transport</keyword>
<organism evidence="18 19">
    <name type="scientific">Candidatus Rhabdochlamydia porcellionis</name>
    <dbReference type="NCBI Taxonomy" id="225148"/>
    <lineage>
        <taxon>Bacteria</taxon>
        <taxon>Pseudomonadati</taxon>
        <taxon>Chlamydiota</taxon>
        <taxon>Chlamydiia</taxon>
        <taxon>Parachlamydiales</taxon>
        <taxon>Candidatus Rhabdochlamydiaceae</taxon>
        <taxon>Candidatus Rhabdochlamydia</taxon>
    </lineage>
</organism>
<evidence type="ECO:0000256" key="5">
    <source>
        <dbReference type="ARBA" id="ARBA00022448"/>
    </source>
</evidence>
<evidence type="ECO:0000256" key="6">
    <source>
        <dbReference type="ARBA" id="ARBA00022475"/>
    </source>
</evidence>
<dbReference type="EMBL" id="CP075585">
    <property type="protein sequence ID" value="QZA58770.1"/>
    <property type="molecule type" value="Genomic_DNA"/>
</dbReference>
<dbReference type="RefSeq" id="WP_194845645.1">
    <property type="nucleotide sequence ID" value="NZ_CP075585.1"/>
</dbReference>
<evidence type="ECO:0000256" key="14">
    <source>
        <dbReference type="ARBA" id="ARBA00030211"/>
    </source>
</evidence>
<comment type="function">
    <text evidence="12">Cytochrome bo(3) ubiquinol terminal oxidase is the component of the aerobic respiratory chain of E.coli that predominates when cells are grown at high aeration. Has proton pump activity across the membrane in addition to electron transfer, pumping 2 protons/electron.</text>
</comment>
<dbReference type="Pfam" id="PF03626">
    <property type="entry name" value="COX4_pro"/>
    <property type="match status" value="1"/>
</dbReference>
<accession>A0ABX8YZH7</accession>
<proteinExistence type="inferred from homology"/>
<evidence type="ECO:0000256" key="16">
    <source>
        <dbReference type="ARBA" id="ARBA00032185"/>
    </source>
</evidence>
<feature type="transmembrane region" description="Helical" evidence="17">
    <location>
        <begin position="36"/>
        <end position="59"/>
    </location>
</feature>
<feature type="transmembrane region" description="Helical" evidence="17">
    <location>
        <begin position="71"/>
        <end position="92"/>
    </location>
</feature>
<keyword evidence="19" id="KW-1185">Reference proteome</keyword>
<reference evidence="18 19" key="1">
    <citation type="submission" date="2020-01" db="EMBL/GenBank/DDBJ databases">
        <authorList>
            <person name="Sixt B."/>
            <person name="Schulz F."/>
            <person name="Kostanjsek R."/>
            <person name="Koestlbacher S."/>
            <person name="Collingro A."/>
            <person name="Toenshoff E."/>
            <person name="Horn M."/>
        </authorList>
    </citation>
    <scope>NUCLEOTIDE SEQUENCE [LARGE SCALE GENOMIC DNA]</scope>
    <source>
        <strain evidence="18 19">15C</strain>
    </source>
</reference>
<evidence type="ECO:0000256" key="2">
    <source>
        <dbReference type="ARBA" id="ARBA00008079"/>
    </source>
</evidence>
<keyword evidence="9 17" id="KW-1133">Transmembrane helix</keyword>
<evidence type="ECO:0000256" key="1">
    <source>
        <dbReference type="ARBA" id="ARBA00004651"/>
    </source>
</evidence>
<evidence type="ECO:0000256" key="15">
    <source>
        <dbReference type="ARBA" id="ARBA00031887"/>
    </source>
</evidence>
<evidence type="ECO:0000313" key="19">
    <source>
        <dbReference type="Proteomes" id="UP000822862"/>
    </source>
</evidence>
<protein>
    <recommendedName>
        <fullName evidence="4">Cytochrome bo(3) ubiquinol oxidase subunit 4</fullName>
    </recommendedName>
    <alternativeName>
        <fullName evidence="16">Cytochrome o ubiquinol oxidase subunit 4</fullName>
    </alternativeName>
    <alternativeName>
        <fullName evidence="13">Oxidase bo(3) subunit 4</fullName>
    </alternativeName>
    <alternativeName>
        <fullName evidence="14">Ubiquinol oxidase polypeptide IV</fullName>
    </alternativeName>
    <alternativeName>
        <fullName evidence="15">Ubiquinol oxidase subunit 4</fullName>
    </alternativeName>
</protein>
<dbReference type="InterPro" id="IPR005171">
    <property type="entry name" value="Cyt_c_oxidase_su4_prok"/>
</dbReference>
<keyword evidence="8" id="KW-0249">Electron transport</keyword>
<keyword evidence="11 17" id="KW-0472">Membrane</keyword>
<comment type="subunit">
    <text evidence="3">Heterooctamer of two A chains, two B chains, two C chains and two D chains.</text>
</comment>
<dbReference type="NCBIfam" id="TIGR02847">
    <property type="entry name" value="CyoD"/>
    <property type="match status" value="1"/>
</dbReference>
<evidence type="ECO:0000256" key="13">
    <source>
        <dbReference type="ARBA" id="ARBA00030071"/>
    </source>
</evidence>
<evidence type="ECO:0000256" key="4">
    <source>
        <dbReference type="ARBA" id="ARBA00014689"/>
    </source>
</evidence>
<evidence type="ECO:0000256" key="3">
    <source>
        <dbReference type="ARBA" id="ARBA00011700"/>
    </source>
</evidence>
<evidence type="ECO:0000256" key="8">
    <source>
        <dbReference type="ARBA" id="ARBA00022982"/>
    </source>
</evidence>
<evidence type="ECO:0000256" key="10">
    <source>
        <dbReference type="ARBA" id="ARBA00023002"/>
    </source>
</evidence>
<sequence>MNQETGVFKSYLIGFLLSILLTLVAYFIVVEHVFSSGILVSTIIGLGVVQMFIQLLFFLHLGQEPKPYWNSLLFLFMLTILVILVIGSLWIMENLKYNVMPNM</sequence>
<evidence type="ECO:0000256" key="17">
    <source>
        <dbReference type="SAM" id="Phobius"/>
    </source>
</evidence>
<name>A0ABX8YZH7_9BACT</name>
<comment type="similarity">
    <text evidence="2">Belongs to the cytochrome c oxidase bacterial subunit 4 family.</text>
</comment>
<dbReference type="InterPro" id="IPR014210">
    <property type="entry name" value="Cyt_o_ubiqinol_oxidase_su4"/>
</dbReference>
<keyword evidence="10" id="KW-0560">Oxidoreductase</keyword>
<comment type="subcellular location">
    <subcellularLocation>
        <location evidence="1">Cell membrane</location>
        <topology evidence="1">Multi-pass membrane protein</topology>
    </subcellularLocation>
</comment>